<dbReference type="RefSeq" id="WP_126473960.1">
    <property type="nucleotide sequence ID" value="NZ_RXOE01000013.1"/>
</dbReference>
<dbReference type="PROSITE" id="PS51318">
    <property type="entry name" value="TAT"/>
    <property type="match status" value="1"/>
</dbReference>
<feature type="compositionally biased region" description="Pro residues" evidence="1">
    <location>
        <begin position="237"/>
        <end position="251"/>
    </location>
</feature>
<gene>
    <name evidence="4" type="ORF">EJP69_29305</name>
</gene>
<protein>
    <submittedName>
        <fullName evidence="4">Intradiol ring-cleavage dioxygenase</fullName>
    </submittedName>
</protein>
<evidence type="ECO:0000256" key="1">
    <source>
        <dbReference type="SAM" id="MobiDB-lite"/>
    </source>
</evidence>
<dbReference type="PANTHER" id="PTHR34315">
    <property type="match status" value="1"/>
</dbReference>
<comment type="caution">
    <text evidence="4">The sequence shown here is derived from an EMBL/GenBank/DDBJ whole genome shotgun (WGS) entry which is preliminary data.</text>
</comment>
<accession>A0A431TCN9</accession>
<dbReference type="GO" id="GO:0008199">
    <property type="term" value="F:ferric iron binding"/>
    <property type="evidence" value="ECO:0007669"/>
    <property type="project" value="InterPro"/>
</dbReference>
<feature type="signal peptide" evidence="2">
    <location>
        <begin position="1"/>
        <end position="34"/>
    </location>
</feature>
<name>A0A431TCN9_9BURK</name>
<dbReference type="CDD" id="cd03457">
    <property type="entry name" value="intradiol_dioxygenase_like"/>
    <property type="match status" value="1"/>
</dbReference>
<dbReference type="InterPro" id="IPR006311">
    <property type="entry name" value="TAT_signal"/>
</dbReference>
<feature type="chain" id="PRO_5019014554" evidence="2">
    <location>
        <begin position="35"/>
        <end position="280"/>
    </location>
</feature>
<feature type="region of interest" description="Disordered" evidence="1">
    <location>
        <begin position="229"/>
        <end position="280"/>
    </location>
</feature>
<dbReference type="Proteomes" id="UP000267418">
    <property type="component" value="Unassembled WGS sequence"/>
</dbReference>
<dbReference type="Gene3D" id="2.60.130.10">
    <property type="entry name" value="Aromatic compound dioxygenase"/>
    <property type="match status" value="1"/>
</dbReference>
<proteinExistence type="predicted"/>
<sequence length="280" mass="29965">MTTLPDSQAPIGRRGLLAALGAAGLSAAASPAPAAARQLPLTAQTTEGPYYLDLALERSDITEGLDGVPLEVRFTVCDAAGRPLPKLRVDLWHCDAQGRYSGFGEQGDDRALSFEGKTFLRGSQRTDREGAVFFRSVYPGWYAGRTTHIHFKVINGARAVLTSQFFLPDALSEFLYTQVSPYQRSRLRDTLNSADGIALKAGATVLGSVREERQRYVATLALVVDPAASPAIDRPPRPGGPPHAGMPPGGMPPDGLRMPRPRSPEGAARIRAIVPPRAEG</sequence>
<keyword evidence="5" id="KW-1185">Reference proteome</keyword>
<dbReference type="EMBL" id="RXOE01000013">
    <property type="protein sequence ID" value="RTQ30575.1"/>
    <property type="molecule type" value="Genomic_DNA"/>
</dbReference>
<keyword evidence="4" id="KW-0560">Oxidoreductase</keyword>
<evidence type="ECO:0000259" key="3">
    <source>
        <dbReference type="Pfam" id="PF00775"/>
    </source>
</evidence>
<feature type="compositionally biased region" description="Low complexity" evidence="1">
    <location>
        <begin position="267"/>
        <end position="280"/>
    </location>
</feature>
<keyword evidence="2" id="KW-0732">Signal</keyword>
<dbReference type="PANTHER" id="PTHR34315:SF1">
    <property type="entry name" value="INTRADIOL RING-CLEAVAGE DIOXYGENASES DOMAIN-CONTAINING PROTEIN-RELATED"/>
    <property type="match status" value="1"/>
</dbReference>
<evidence type="ECO:0000256" key="2">
    <source>
        <dbReference type="SAM" id="SignalP"/>
    </source>
</evidence>
<evidence type="ECO:0000313" key="5">
    <source>
        <dbReference type="Proteomes" id="UP000267418"/>
    </source>
</evidence>
<dbReference type="InterPro" id="IPR015889">
    <property type="entry name" value="Intradiol_dOase_core"/>
</dbReference>
<dbReference type="OrthoDB" id="9805815at2"/>
<dbReference type="Pfam" id="PF00775">
    <property type="entry name" value="Dioxygenase_C"/>
    <property type="match status" value="1"/>
</dbReference>
<keyword evidence="4" id="KW-0223">Dioxygenase</keyword>
<reference evidence="4 5" key="1">
    <citation type="submission" date="2018-12" db="EMBL/GenBank/DDBJ databases">
        <title>The genome of Variovorax gossypii DSM 100435.</title>
        <authorList>
            <person name="Gao J."/>
            <person name="Sun J."/>
        </authorList>
    </citation>
    <scope>NUCLEOTIDE SEQUENCE [LARGE SCALE GENOMIC DNA]</scope>
    <source>
        <strain evidence="4 5">DSM 100435</strain>
    </source>
</reference>
<dbReference type="AlphaFoldDB" id="A0A431TCN9"/>
<evidence type="ECO:0000313" key="4">
    <source>
        <dbReference type="EMBL" id="RTQ30575.1"/>
    </source>
</evidence>
<dbReference type="GO" id="GO:0016702">
    <property type="term" value="F:oxidoreductase activity, acting on single donors with incorporation of molecular oxygen, incorporation of two atoms of oxygen"/>
    <property type="evidence" value="ECO:0007669"/>
    <property type="project" value="InterPro"/>
</dbReference>
<dbReference type="InterPro" id="IPR000627">
    <property type="entry name" value="Intradiol_dOase_C"/>
</dbReference>
<feature type="domain" description="Intradiol ring-cleavage dioxygenases" evidence="3">
    <location>
        <begin position="47"/>
        <end position="154"/>
    </location>
</feature>
<dbReference type="SUPFAM" id="SSF49482">
    <property type="entry name" value="Aromatic compound dioxygenase"/>
    <property type="match status" value="1"/>
</dbReference>
<organism evidence="4 5">
    <name type="scientific">Variovorax gossypii</name>
    <dbReference type="NCBI Taxonomy" id="1679495"/>
    <lineage>
        <taxon>Bacteria</taxon>
        <taxon>Pseudomonadati</taxon>
        <taxon>Pseudomonadota</taxon>
        <taxon>Betaproteobacteria</taxon>
        <taxon>Burkholderiales</taxon>
        <taxon>Comamonadaceae</taxon>
        <taxon>Variovorax</taxon>
    </lineage>
</organism>